<organism evidence="6 8">
    <name type="scientific">Xanthobacter flavus</name>
    <dbReference type="NCBI Taxonomy" id="281"/>
    <lineage>
        <taxon>Bacteria</taxon>
        <taxon>Pseudomonadati</taxon>
        <taxon>Pseudomonadota</taxon>
        <taxon>Alphaproteobacteria</taxon>
        <taxon>Hyphomicrobiales</taxon>
        <taxon>Xanthobacteraceae</taxon>
        <taxon>Xanthobacter</taxon>
    </lineage>
</organism>
<feature type="transmembrane region" description="Helical" evidence="4">
    <location>
        <begin position="342"/>
        <end position="366"/>
    </location>
</feature>
<protein>
    <submittedName>
        <fullName evidence="7">MFS family permease</fullName>
    </submittedName>
    <submittedName>
        <fullName evidence="6">MFS transporter</fullName>
    </submittedName>
</protein>
<dbReference type="EMBL" id="JAVDPY010000004">
    <property type="protein sequence ID" value="MDR6334205.1"/>
    <property type="molecule type" value="Genomic_DNA"/>
</dbReference>
<dbReference type="RefSeq" id="WP_281807827.1">
    <property type="nucleotide sequence ID" value="NZ_BSDO01000003.1"/>
</dbReference>
<feature type="transmembrane region" description="Helical" evidence="4">
    <location>
        <begin position="258"/>
        <end position="278"/>
    </location>
</feature>
<keyword evidence="9" id="KW-1185">Reference proteome</keyword>
<evidence type="ECO:0000256" key="4">
    <source>
        <dbReference type="SAM" id="Phobius"/>
    </source>
</evidence>
<reference evidence="6" key="1">
    <citation type="submission" date="2022-12" db="EMBL/GenBank/DDBJ databases">
        <title>Reference genome sequencing for broad-spectrum identification of bacterial and archaeal isolates by mass spectrometry.</title>
        <authorList>
            <person name="Sekiguchi Y."/>
            <person name="Tourlousse D.M."/>
        </authorList>
    </citation>
    <scope>NUCLEOTIDE SEQUENCE</scope>
    <source>
        <strain evidence="6">301</strain>
    </source>
</reference>
<feature type="transmembrane region" description="Helical" evidence="4">
    <location>
        <begin position="285"/>
        <end position="305"/>
    </location>
</feature>
<evidence type="ECO:0000259" key="5">
    <source>
        <dbReference type="PROSITE" id="PS50850"/>
    </source>
</evidence>
<feature type="transmembrane region" description="Helical" evidence="4">
    <location>
        <begin position="108"/>
        <end position="127"/>
    </location>
</feature>
<feature type="transmembrane region" description="Helical" evidence="4">
    <location>
        <begin position="168"/>
        <end position="189"/>
    </location>
</feature>
<accession>A0A9W6CNM3</accession>
<feature type="transmembrane region" description="Helical" evidence="4">
    <location>
        <begin position="311"/>
        <end position="330"/>
    </location>
</feature>
<gene>
    <name evidence="7" type="ORF">GGQ86_002681</name>
    <name evidence="6" type="ORF">XFLAVUS301_25990</name>
</gene>
<dbReference type="SUPFAM" id="SSF103473">
    <property type="entry name" value="MFS general substrate transporter"/>
    <property type="match status" value="1"/>
</dbReference>
<reference evidence="7 9" key="2">
    <citation type="submission" date="2023-07" db="EMBL/GenBank/DDBJ databases">
        <title>Genomic Encyclopedia of Type Strains, Phase IV (KMG-IV): sequencing the most valuable type-strain genomes for metagenomic binning, comparative biology and taxonomic classification.</title>
        <authorList>
            <person name="Goeker M."/>
        </authorList>
    </citation>
    <scope>NUCLEOTIDE SEQUENCE [LARGE SCALE GENOMIC DNA]</scope>
    <source>
        <strain evidence="7 9">DSM 338</strain>
    </source>
</reference>
<keyword evidence="2 4" id="KW-1133">Transmembrane helix</keyword>
<evidence type="ECO:0000313" key="6">
    <source>
        <dbReference type="EMBL" id="GLI22925.1"/>
    </source>
</evidence>
<dbReference type="Pfam" id="PF07690">
    <property type="entry name" value="MFS_1"/>
    <property type="match status" value="1"/>
</dbReference>
<evidence type="ECO:0000313" key="8">
    <source>
        <dbReference type="Proteomes" id="UP001144397"/>
    </source>
</evidence>
<dbReference type="EMBL" id="BSDO01000003">
    <property type="protein sequence ID" value="GLI22925.1"/>
    <property type="molecule type" value="Genomic_DNA"/>
</dbReference>
<dbReference type="GO" id="GO:0005886">
    <property type="term" value="C:plasma membrane"/>
    <property type="evidence" value="ECO:0007669"/>
    <property type="project" value="TreeGrafter"/>
</dbReference>
<dbReference type="PANTHER" id="PTHR23521:SF3">
    <property type="entry name" value="MFS TRANSPORTER"/>
    <property type="match status" value="1"/>
</dbReference>
<evidence type="ECO:0000256" key="3">
    <source>
        <dbReference type="ARBA" id="ARBA00023136"/>
    </source>
</evidence>
<dbReference type="InterPro" id="IPR020846">
    <property type="entry name" value="MFS_dom"/>
</dbReference>
<feature type="transmembrane region" description="Helical" evidence="4">
    <location>
        <begin position="139"/>
        <end position="156"/>
    </location>
</feature>
<feature type="transmembrane region" description="Helical" evidence="4">
    <location>
        <begin position="83"/>
        <end position="102"/>
    </location>
</feature>
<evidence type="ECO:0000256" key="1">
    <source>
        <dbReference type="ARBA" id="ARBA00022692"/>
    </source>
</evidence>
<feature type="transmembrane region" description="Helical" evidence="4">
    <location>
        <begin position="12"/>
        <end position="33"/>
    </location>
</feature>
<dbReference type="PANTHER" id="PTHR23521">
    <property type="entry name" value="TRANSPORTER MFS SUPERFAMILY"/>
    <property type="match status" value="1"/>
</dbReference>
<evidence type="ECO:0000313" key="7">
    <source>
        <dbReference type="EMBL" id="MDR6334205.1"/>
    </source>
</evidence>
<dbReference type="GO" id="GO:0022857">
    <property type="term" value="F:transmembrane transporter activity"/>
    <property type="evidence" value="ECO:0007669"/>
    <property type="project" value="InterPro"/>
</dbReference>
<dbReference type="GeneID" id="95763381"/>
<keyword evidence="1 4" id="KW-0812">Transmembrane</keyword>
<evidence type="ECO:0000256" key="2">
    <source>
        <dbReference type="ARBA" id="ARBA00022989"/>
    </source>
</evidence>
<dbReference type="Proteomes" id="UP001144397">
    <property type="component" value="Unassembled WGS sequence"/>
</dbReference>
<feature type="domain" description="Major facilitator superfamily (MFS) profile" evidence="5">
    <location>
        <begin position="214"/>
        <end position="409"/>
    </location>
</feature>
<name>A0A9W6CNM3_XANFL</name>
<comment type="caution">
    <text evidence="6">The sequence shown here is derived from an EMBL/GenBank/DDBJ whole genome shotgun (WGS) entry which is preliminary data.</text>
</comment>
<feature type="transmembrane region" description="Helical" evidence="4">
    <location>
        <begin position="53"/>
        <end position="76"/>
    </location>
</feature>
<feature type="transmembrane region" description="Helical" evidence="4">
    <location>
        <begin position="229"/>
        <end position="246"/>
    </location>
</feature>
<sequence>MTAPATTARTDGKAFSLAILVVAEVAAMATWFATTASLGAIRAQWSLSPFQEALLTSSVQAGFVAGTLLSALLSLADRADLRTLFSVSALVAALANGAILLFEPTHPAVPLLRFLTGMCMAGVYPVGMKLAATWAKGDLGLLIGMLVAALTLGSASPHAMAAIGGLDWRAPVAGAAVSALVAALLIRFAKVGPNHAKAPPLKLSNALDAFRRPALRLANLGYFGHMWELYAMWAWIGAFLAASFAARYGDAPPLDPRLATFCVVAIGALGALGGGFAADRLGRTFVTALSMAVSGLCAAGIGFLFGASIWLVLPLALVWGVTVISDSAQFSAAVTELSDRSLIGTMLTVQTCVGFLITLVSIHLLPYAVDAFGWRFAFLILAIGPFLGVLAMLRLRLRPEAATMAGGRR</sequence>
<feature type="transmembrane region" description="Helical" evidence="4">
    <location>
        <begin position="372"/>
        <end position="393"/>
    </location>
</feature>
<dbReference type="Gene3D" id="1.20.1250.20">
    <property type="entry name" value="MFS general substrate transporter like domains"/>
    <property type="match status" value="2"/>
</dbReference>
<dbReference type="PROSITE" id="PS50850">
    <property type="entry name" value="MFS"/>
    <property type="match status" value="1"/>
</dbReference>
<evidence type="ECO:0000313" key="9">
    <source>
        <dbReference type="Proteomes" id="UP001245370"/>
    </source>
</evidence>
<dbReference type="Proteomes" id="UP001245370">
    <property type="component" value="Unassembled WGS sequence"/>
</dbReference>
<proteinExistence type="predicted"/>
<dbReference type="InterPro" id="IPR011701">
    <property type="entry name" value="MFS"/>
</dbReference>
<keyword evidence="3 4" id="KW-0472">Membrane</keyword>
<dbReference type="InterPro" id="IPR036259">
    <property type="entry name" value="MFS_trans_sf"/>
</dbReference>
<dbReference type="AlphaFoldDB" id="A0A9W6CNM3"/>